<name>X1MLN6_9ZZZZ</name>
<comment type="caution">
    <text evidence="1">The sequence shown here is derived from an EMBL/GenBank/DDBJ whole genome shotgun (WGS) entry which is preliminary data.</text>
</comment>
<accession>X1MLN6</accession>
<dbReference type="AlphaFoldDB" id="X1MLN6"/>
<proteinExistence type="predicted"/>
<gene>
    <name evidence="1" type="ORF">S06H3_20658</name>
</gene>
<evidence type="ECO:0000313" key="1">
    <source>
        <dbReference type="EMBL" id="GAI15610.1"/>
    </source>
</evidence>
<feature type="non-terminal residue" evidence="1">
    <location>
        <position position="67"/>
    </location>
</feature>
<sequence>MSYIATENTALTCPYCGRSLGVEGIKKTVAITNTEDMAAKLASETLALDKRIAELLGQIEALRNEIA</sequence>
<dbReference type="EMBL" id="BARV01010727">
    <property type="protein sequence ID" value="GAI15610.1"/>
    <property type="molecule type" value="Genomic_DNA"/>
</dbReference>
<protein>
    <submittedName>
        <fullName evidence="1">Uncharacterized protein</fullName>
    </submittedName>
</protein>
<reference evidence="1" key="1">
    <citation type="journal article" date="2014" name="Front. Microbiol.">
        <title>High frequency of phylogenetically diverse reductive dehalogenase-homologous genes in deep subseafloor sedimentary metagenomes.</title>
        <authorList>
            <person name="Kawai M."/>
            <person name="Futagami T."/>
            <person name="Toyoda A."/>
            <person name="Takaki Y."/>
            <person name="Nishi S."/>
            <person name="Hori S."/>
            <person name="Arai W."/>
            <person name="Tsubouchi T."/>
            <person name="Morono Y."/>
            <person name="Uchiyama I."/>
            <person name="Ito T."/>
            <person name="Fujiyama A."/>
            <person name="Inagaki F."/>
            <person name="Takami H."/>
        </authorList>
    </citation>
    <scope>NUCLEOTIDE SEQUENCE</scope>
    <source>
        <strain evidence="1">Expedition CK06-06</strain>
    </source>
</reference>
<organism evidence="1">
    <name type="scientific">marine sediment metagenome</name>
    <dbReference type="NCBI Taxonomy" id="412755"/>
    <lineage>
        <taxon>unclassified sequences</taxon>
        <taxon>metagenomes</taxon>
        <taxon>ecological metagenomes</taxon>
    </lineage>
</organism>